<dbReference type="InterPro" id="IPR009057">
    <property type="entry name" value="Homeodomain-like_sf"/>
</dbReference>
<gene>
    <name evidence="13" type="primary">LOC101856711</name>
</gene>
<dbReference type="PROSITE" id="PS51038">
    <property type="entry name" value="BAH"/>
    <property type="match status" value="1"/>
</dbReference>
<dbReference type="InterPro" id="IPR017884">
    <property type="entry name" value="SANT_dom"/>
</dbReference>
<dbReference type="InterPro" id="IPR001025">
    <property type="entry name" value="BAH_dom"/>
</dbReference>
<dbReference type="InterPro" id="IPR043151">
    <property type="entry name" value="BAH_sf"/>
</dbReference>
<feature type="compositionally biased region" description="Low complexity" evidence="8">
    <location>
        <begin position="19"/>
        <end position="92"/>
    </location>
</feature>
<dbReference type="Pfam" id="PF01448">
    <property type="entry name" value="ELM2"/>
    <property type="match status" value="1"/>
</dbReference>
<dbReference type="PANTHER" id="PTHR13859:SF11">
    <property type="entry name" value="GRUNGE, ISOFORM J"/>
    <property type="match status" value="1"/>
</dbReference>
<keyword evidence="6" id="KW-0804">Transcription</keyword>
<dbReference type="PANTHER" id="PTHR13859">
    <property type="entry name" value="ATROPHIN-RELATED"/>
    <property type="match status" value="1"/>
</dbReference>
<evidence type="ECO:0000259" key="10">
    <source>
        <dbReference type="PROSITE" id="PS51156"/>
    </source>
</evidence>
<dbReference type="Gene3D" id="4.10.1240.50">
    <property type="match status" value="1"/>
</dbReference>
<dbReference type="SUPFAM" id="SSF46689">
    <property type="entry name" value="Homeodomain-like"/>
    <property type="match status" value="1"/>
</dbReference>
<feature type="domain" description="ELM2" evidence="10">
    <location>
        <begin position="352"/>
        <end position="457"/>
    </location>
</feature>
<dbReference type="SMART" id="SM01189">
    <property type="entry name" value="ELM2"/>
    <property type="match status" value="1"/>
</dbReference>
<evidence type="ECO:0000256" key="7">
    <source>
        <dbReference type="ARBA" id="ARBA00023242"/>
    </source>
</evidence>
<feature type="domain" description="SANT" evidence="11">
    <location>
        <begin position="461"/>
        <end position="506"/>
    </location>
</feature>
<keyword evidence="5" id="KW-0805">Transcription regulation</keyword>
<dbReference type="Gene3D" id="2.30.30.490">
    <property type="match status" value="1"/>
</dbReference>
<dbReference type="Pfam" id="PF01426">
    <property type="entry name" value="BAH"/>
    <property type="match status" value="1"/>
</dbReference>
<evidence type="ECO:0000256" key="5">
    <source>
        <dbReference type="ARBA" id="ARBA00023015"/>
    </source>
</evidence>
<name>A0ABM0KAX0_APLCA</name>
<reference evidence="13" key="1">
    <citation type="submission" date="2025-08" db="UniProtKB">
        <authorList>
            <consortium name="RefSeq"/>
        </authorList>
    </citation>
    <scope>IDENTIFICATION</scope>
</reference>
<evidence type="ECO:0000259" key="9">
    <source>
        <dbReference type="PROSITE" id="PS51038"/>
    </source>
</evidence>
<feature type="region of interest" description="Disordered" evidence="8">
    <location>
        <begin position="1"/>
        <end position="162"/>
    </location>
</feature>
<evidence type="ECO:0000313" key="12">
    <source>
        <dbReference type="Proteomes" id="UP000694888"/>
    </source>
</evidence>
<accession>A0ABM0KAX0</accession>
<dbReference type="PROSITE" id="PS51156">
    <property type="entry name" value="ELM2"/>
    <property type="match status" value="1"/>
</dbReference>
<dbReference type="PROSITE" id="PS51293">
    <property type="entry name" value="SANT"/>
    <property type="match status" value="1"/>
</dbReference>
<feature type="domain" description="BAH" evidence="9">
    <location>
        <begin position="214"/>
        <end position="351"/>
    </location>
</feature>
<evidence type="ECO:0000313" key="13">
    <source>
        <dbReference type="RefSeq" id="XP_005113187.2"/>
    </source>
</evidence>
<evidence type="ECO:0000259" key="11">
    <source>
        <dbReference type="PROSITE" id="PS51293"/>
    </source>
</evidence>
<evidence type="ECO:0000256" key="4">
    <source>
        <dbReference type="ARBA" id="ARBA00022833"/>
    </source>
</evidence>
<evidence type="ECO:0000256" key="1">
    <source>
        <dbReference type="ARBA" id="ARBA00004123"/>
    </source>
</evidence>
<dbReference type="InterPro" id="IPR000949">
    <property type="entry name" value="ELM2_dom"/>
</dbReference>
<keyword evidence="12" id="KW-1185">Reference proteome</keyword>
<evidence type="ECO:0000256" key="3">
    <source>
        <dbReference type="ARBA" id="ARBA00022771"/>
    </source>
</evidence>
<organism evidence="12 13">
    <name type="scientific">Aplysia californica</name>
    <name type="common">California sea hare</name>
    <dbReference type="NCBI Taxonomy" id="6500"/>
    <lineage>
        <taxon>Eukaryota</taxon>
        <taxon>Metazoa</taxon>
        <taxon>Spiralia</taxon>
        <taxon>Lophotrochozoa</taxon>
        <taxon>Mollusca</taxon>
        <taxon>Gastropoda</taxon>
        <taxon>Heterobranchia</taxon>
        <taxon>Euthyneura</taxon>
        <taxon>Tectipleura</taxon>
        <taxon>Aplysiida</taxon>
        <taxon>Aplysioidea</taxon>
        <taxon>Aplysiidae</taxon>
        <taxon>Aplysia</taxon>
    </lineage>
</organism>
<dbReference type="GeneID" id="101856711"/>
<protein>
    <submittedName>
        <fullName evidence="13">Arginine-glutamic acid dipeptide repeats protein</fullName>
    </submittedName>
</protein>
<feature type="non-terminal residue" evidence="13">
    <location>
        <position position="506"/>
    </location>
</feature>
<dbReference type="Gene3D" id="1.10.10.60">
    <property type="entry name" value="Homeodomain-like"/>
    <property type="match status" value="1"/>
</dbReference>
<evidence type="ECO:0000256" key="6">
    <source>
        <dbReference type="ARBA" id="ARBA00023163"/>
    </source>
</evidence>
<sequence>MDPDASGGRRGNSPAPKHSSLNSGSSSNSNNSSMNSAANTITTNNAVASSAVSGSSSNSPITTTTTSNNSTTNGGTISIHNHNINHHNNNNNNDDDNGNASSDMNEVDFDKADTPTNAHHRTHNNSASRGDPEQSAGSYSPKSEKSGKSSAKKKATSKSSLKMAVDKKKLEKFVGEGEQLLPVPRARRRLKGSDLGYMVKRGESVVRYIDKDGIVYNPNDTAYLQNREKGKPYFVCAIQRFNLTKRDTLMVGVKWFFRLSEVPGSVYHHLTLDRELHRKNGEDIICDSSIQQRELFSSEATDTLPITSLRGKCEVVQYSDLRAACSFVPSPDHFFYILAYRPDNRRLATTQGEIRVGPSHQARLPECKPGTSPAEMPERCESREEIRWRPNRVVDGDLLMYLRAARSIAAFAGMCGGSAEDRCEAEAMDETTVNALDTLHKHNYDTSKSLQALVKGPSVMYIEKKWNEEDIKRFAKGLRHLGKNFFKIRKEHLPHKDTSELVEFYY</sequence>
<keyword evidence="2" id="KW-0479">Metal-binding</keyword>
<comment type="subcellular location">
    <subcellularLocation>
        <location evidence="1">Nucleus</location>
    </subcellularLocation>
</comment>
<keyword evidence="7" id="KW-0539">Nucleus</keyword>
<proteinExistence type="predicted"/>
<dbReference type="RefSeq" id="XP_005113187.2">
    <property type="nucleotide sequence ID" value="XM_005113130.2"/>
</dbReference>
<evidence type="ECO:0000256" key="8">
    <source>
        <dbReference type="SAM" id="MobiDB-lite"/>
    </source>
</evidence>
<evidence type="ECO:0000256" key="2">
    <source>
        <dbReference type="ARBA" id="ARBA00022723"/>
    </source>
</evidence>
<dbReference type="Proteomes" id="UP000694888">
    <property type="component" value="Unplaced"/>
</dbReference>
<keyword evidence="3" id="KW-0863">Zinc-finger</keyword>
<dbReference type="SMART" id="SM00439">
    <property type="entry name" value="BAH"/>
    <property type="match status" value="1"/>
</dbReference>
<keyword evidence="4" id="KW-0862">Zinc</keyword>